<evidence type="ECO:0000313" key="1">
    <source>
        <dbReference type="EMBL" id="SVA95677.1"/>
    </source>
</evidence>
<sequence length="32" mass="4037">MSDLKNRAARPTQSDVRHIWEERYHRENRRPM</sequence>
<name>A0A382A3L7_9ZZZZ</name>
<dbReference type="EMBL" id="UINC01023632">
    <property type="protein sequence ID" value="SVA95677.1"/>
    <property type="molecule type" value="Genomic_DNA"/>
</dbReference>
<feature type="non-terminal residue" evidence="1">
    <location>
        <position position="32"/>
    </location>
</feature>
<reference evidence="1" key="1">
    <citation type="submission" date="2018-05" db="EMBL/GenBank/DDBJ databases">
        <authorList>
            <person name="Lanie J.A."/>
            <person name="Ng W.-L."/>
            <person name="Kazmierczak K.M."/>
            <person name="Andrzejewski T.M."/>
            <person name="Davidsen T.M."/>
            <person name="Wayne K.J."/>
            <person name="Tettelin H."/>
            <person name="Glass J.I."/>
            <person name="Rusch D."/>
            <person name="Podicherti R."/>
            <person name="Tsui H.-C.T."/>
            <person name="Winkler M.E."/>
        </authorList>
    </citation>
    <scope>NUCLEOTIDE SEQUENCE</scope>
</reference>
<accession>A0A382A3L7</accession>
<dbReference type="AlphaFoldDB" id="A0A382A3L7"/>
<proteinExistence type="predicted"/>
<protein>
    <submittedName>
        <fullName evidence="1">Uncharacterized protein</fullName>
    </submittedName>
</protein>
<gene>
    <name evidence="1" type="ORF">METZ01_LOCUS148531</name>
</gene>
<organism evidence="1">
    <name type="scientific">marine metagenome</name>
    <dbReference type="NCBI Taxonomy" id="408172"/>
    <lineage>
        <taxon>unclassified sequences</taxon>
        <taxon>metagenomes</taxon>
        <taxon>ecological metagenomes</taxon>
    </lineage>
</organism>